<gene>
    <name evidence="1" type="ORF">J2X09_005323</name>
</gene>
<dbReference type="Proteomes" id="UP001265550">
    <property type="component" value="Unassembled WGS sequence"/>
</dbReference>
<reference evidence="1 2" key="1">
    <citation type="submission" date="2023-07" db="EMBL/GenBank/DDBJ databases">
        <title>Sorghum-associated microbial communities from plants grown in Nebraska, USA.</title>
        <authorList>
            <person name="Schachtman D."/>
        </authorList>
    </citation>
    <scope>NUCLEOTIDE SEQUENCE [LARGE SCALE GENOMIC DNA]</scope>
    <source>
        <strain evidence="1 2">BE240</strain>
    </source>
</reference>
<organism evidence="1 2">
    <name type="scientific">Hydrogenophaga laconesensis</name>
    <dbReference type="NCBI Taxonomy" id="1805971"/>
    <lineage>
        <taxon>Bacteria</taxon>
        <taxon>Pseudomonadati</taxon>
        <taxon>Pseudomonadota</taxon>
        <taxon>Betaproteobacteria</taxon>
        <taxon>Burkholderiales</taxon>
        <taxon>Comamonadaceae</taxon>
        <taxon>Hydrogenophaga</taxon>
    </lineage>
</organism>
<comment type="caution">
    <text evidence="1">The sequence shown here is derived from an EMBL/GenBank/DDBJ whole genome shotgun (WGS) entry which is preliminary data.</text>
</comment>
<evidence type="ECO:0008006" key="3">
    <source>
        <dbReference type="Google" id="ProtNLM"/>
    </source>
</evidence>
<sequence length="300" mass="32826">MADIKPATAAGYSREVTDACEQALVTVLQCMGTLKDTVRLVGGLVPRYLTPEQPPEIPAHAGTSDLDLVIDLAVIAAGEDYAPISIRLKERGFEKMKLEKGRVSSWQWVATTRDQLPVRVEFLCDAAEDEVRGLKSLGAESISVMAMPHMSIAQAQYETKEVKAELLDGKGLAVERVHYANHLAFVVLKAIAFDQRGANKDVGDLIHVLQYGPELDDAARAFAKAYVQGTHRASLEKALDCLRRGFCSHADTDGHLMKGSVAYGAFHQPDDADARVELQRQASALVSQYLELIDHALHKH</sequence>
<keyword evidence="2" id="KW-1185">Reference proteome</keyword>
<accession>A0ABU1VJ79</accession>
<dbReference type="RefSeq" id="WP_204735656.1">
    <property type="nucleotide sequence ID" value="NZ_JAVDWE010000031.1"/>
</dbReference>
<name>A0ABU1VJ79_9BURK</name>
<proteinExistence type="predicted"/>
<evidence type="ECO:0000313" key="2">
    <source>
        <dbReference type="Proteomes" id="UP001265550"/>
    </source>
</evidence>
<evidence type="ECO:0000313" key="1">
    <source>
        <dbReference type="EMBL" id="MDR7097547.1"/>
    </source>
</evidence>
<protein>
    <recommendedName>
        <fullName evidence="3">Nucleotidyltransferase</fullName>
    </recommendedName>
</protein>
<dbReference type="EMBL" id="JAVDWE010000031">
    <property type="protein sequence ID" value="MDR7097547.1"/>
    <property type="molecule type" value="Genomic_DNA"/>
</dbReference>